<accession>A0A4V1Y056</accession>
<evidence type="ECO:0000313" key="3">
    <source>
        <dbReference type="Proteomes" id="UP000295198"/>
    </source>
</evidence>
<keyword evidence="1" id="KW-0812">Transmembrane</keyword>
<dbReference type="Proteomes" id="UP000295198">
    <property type="component" value="Unassembled WGS sequence"/>
</dbReference>
<feature type="transmembrane region" description="Helical" evidence="1">
    <location>
        <begin position="114"/>
        <end position="132"/>
    </location>
</feature>
<name>A0A4V1Y056_9ACTN</name>
<sequence>MENRAVTRKAAIGATVGFAGLAAFQLLLAAGVPWGDAAWGGTDEGRLAVRLRIGSGLSVAVYAVAVSLVLRRAGFPVRGVSAAAAGIGTWALVVLMTLGTVANLLSESPWERFVLGPVTLVLVGLCLVVARAEESDSVAAP</sequence>
<reference evidence="2 3" key="1">
    <citation type="submission" date="2019-01" db="EMBL/GenBank/DDBJ databases">
        <title>Nocardioides guangzhouensis sp. nov., an actinobacterium isolated from soil.</title>
        <authorList>
            <person name="Fu Y."/>
            <person name="Cai Y."/>
            <person name="Lin Z."/>
            <person name="Chen P."/>
        </authorList>
    </citation>
    <scope>NUCLEOTIDE SEQUENCE [LARGE SCALE GENOMIC DNA]</scope>
    <source>
        <strain evidence="2 3">130</strain>
    </source>
</reference>
<feature type="transmembrane region" description="Helical" evidence="1">
    <location>
        <begin position="82"/>
        <end position="102"/>
    </location>
</feature>
<evidence type="ECO:0000256" key="1">
    <source>
        <dbReference type="SAM" id="Phobius"/>
    </source>
</evidence>
<organism evidence="2 3">
    <name type="scientific">Nocardioides guangzhouensis</name>
    <dbReference type="NCBI Taxonomy" id="2497878"/>
    <lineage>
        <taxon>Bacteria</taxon>
        <taxon>Bacillati</taxon>
        <taxon>Actinomycetota</taxon>
        <taxon>Actinomycetes</taxon>
        <taxon>Propionibacteriales</taxon>
        <taxon>Nocardioidaceae</taxon>
        <taxon>Nocardioides</taxon>
    </lineage>
</organism>
<evidence type="ECO:0008006" key="4">
    <source>
        <dbReference type="Google" id="ProtNLM"/>
    </source>
</evidence>
<dbReference type="AlphaFoldDB" id="A0A4V1Y056"/>
<evidence type="ECO:0000313" key="2">
    <source>
        <dbReference type="EMBL" id="RYP89079.1"/>
    </source>
</evidence>
<keyword evidence="3" id="KW-1185">Reference proteome</keyword>
<comment type="caution">
    <text evidence="2">The sequence shown here is derived from an EMBL/GenBank/DDBJ whole genome shotgun (WGS) entry which is preliminary data.</text>
</comment>
<dbReference type="RefSeq" id="WP_134713223.1">
    <property type="nucleotide sequence ID" value="NZ_SDKM01000001.1"/>
</dbReference>
<proteinExistence type="predicted"/>
<keyword evidence="1" id="KW-1133">Transmembrane helix</keyword>
<feature type="transmembrane region" description="Helical" evidence="1">
    <location>
        <begin position="53"/>
        <end position="70"/>
    </location>
</feature>
<dbReference type="EMBL" id="SDKM01000001">
    <property type="protein sequence ID" value="RYP89079.1"/>
    <property type="molecule type" value="Genomic_DNA"/>
</dbReference>
<gene>
    <name evidence="2" type="ORF">EKO23_01240</name>
</gene>
<protein>
    <recommendedName>
        <fullName evidence="4">Integral membrane protein</fullName>
    </recommendedName>
</protein>
<keyword evidence="1" id="KW-0472">Membrane</keyword>